<evidence type="ECO:0000259" key="1">
    <source>
        <dbReference type="Pfam" id="PF26367"/>
    </source>
</evidence>
<proteinExistence type="predicted"/>
<evidence type="ECO:0000313" key="2">
    <source>
        <dbReference type="EMBL" id="VEB25096.1"/>
    </source>
</evidence>
<dbReference type="PROSITE" id="PS51257">
    <property type="entry name" value="PROKAR_LIPOPROTEIN"/>
    <property type="match status" value="1"/>
</dbReference>
<reference evidence="2 3" key="1">
    <citation type="submission" date="2018-12" db="EMBL/GenBank/DDBJ databases">
        <authorList>
            <consortium name="Pathogen Informatics"/>
        </authorList>
    </citation>
    <scope>NUCLEOTIDE SEQUENCE [LARGE SCALE GENOMIC DNA]</scope>
    <source>
        <strain evidence="2 3">NCTC3438</strain>
    </source>
</reference>
<gene>
    <name evidence="2" type="ORF">NCTC3438_01963</name>
</gene>
<dbReference type="AlphaFoldDB" id="A0A447ST04"/>
<dbReference type="InterPro" id="IPR058408">
    <property type="entry name" value="DUF8095"/>
</dbReference>
<dbReference type="Proteomes" id="UP000268198">
    <property type="component" value="Chromosome"/>
</dbReference>
<accession>A0A447ST04</accession>
<name>A0A447ST04_AVIVO</name>
<keyword evidence="3" id="KW-1185">Reference proteome</keyword>
<dbReference type="KEGG" id="avt:NCTC3438_01963"/>
<dbReference type="Pfam" id="PF26367">
    <property type="entry name" value="DUF8095"/>
    <property type="match status" value="1"/>
</dbReference>
<evidence type="ECO:0000313" key="3">
    <source>
        <dbReference type="Proteomes" id="UP000268198"/>
    </source>
</evidence>
<feature type="domain" description="DUF8095" evidence="1">
    <location>
        <begin position="92"/>
        <end position="229"/>
    </location>
</feature>
<dbReference type="RefSeq" id="WP_126373240.1">
    <property type="nucleotide sequence ID" value="NZ_LR134167.1"/>
</dbReference>
<sequence length="232" mass="26129">MKYANIVKISCILTALSGCATQNDVPWRPYKDIDGKIKEVSFTSITPSSEINKPWNERDLTQFQGYAEQRENNTTYALGDLSFLFTGNNHGMATIFKIGNRSLNPHKKQDIAQLSKASSFDFYEFGAYRLTHAKFTAPNGICKDFQGKQGVKLVMASNYYPQNSFTDFYTALINTKVQYNALPKEVGYTPSFTGNTPDLQREIKDVEKTKGRNLALANVKEKASILFNIICK</sequence>
<dbReference type="EMBL" id="LR134167">
    <property type="protein sequence ID" value="VEB25096.1"/>
    <property type="molecule type" value="Genomic_DNA"/>
</dbReference>
<dbReference type="OrthoDB" id="5677005at2"/>
<protein>
    <recommendedName>
        <fullName evidence="1">DUF8095 domain-containing protein</fullName>
    </recommendedName>
</protein>
<organism evidence="2 3">
    <name type="scientific">Avibacterium volantium</name>
    <name type="common">Pasteurella volantium</name>
    <dbReference type="NCBI Taxonomy" id="762"/>
    <lineage>
        <taxon>Bacteria</taxon>
        <taxon>Pseudomonadati</taxon>
        <taxon>Pseudomonadota</taxon>
        <taxon>Gammaproteobacteria</taxon>
        <taxon>Pasteurellales</taxon>
        <taxon>Pasteurellaceae</taxon>
        <taxon>Avibacterium</taxon>
    </lineage>
</organism>